<gene>
    <name evidence="1" type="ORF">RHMOL_Rhmol07G0030000</name>
</gene>
<evidence type="ECO:0000313" key="1">
    <source>
        <dbReference type="EMBL" id="KAI8545291.1"/>
    </source>
</evidence>
<sequence>MPPTSDFSSMAIRDLPETKGMVDRELFRRGEEKPVDLMAIGVRRVHGFGLEERVGVSLGSVWRNRQLHCNETLIVDVMIMFSQERTYTMQDKKNPFVNYPFVLSLFCCTFSWLWILQDDYPFLFGINGYKVLNTC</sequence>
<accession>A0ACC0MWA7</accession>
<keyword evidence="2" id="KW-1185">Reference proteome</keyword>
<evidence type="ECO:0000313" key="2">
    <source>
        <dbReference type="Proteomes" id="UP001062846"/>
    </source>
</evidence>
<proteinExistence type="predicted"/>
<comment type="caution">
    <text evidence="1">The sequence shown here is derived from an EMBL/GenBank/DDBJ whole genome shotgun (WGS) entry which is preliminary data.</text>
</comment>
<protein>
    <submittedName>
        <fullName evidence="1">Uncharacterized protein</fullName>
    </submittedName>
</protein>
<reference evidence="1" key="1">
    <citation type="submission" date="2022-02" db="EMBL/GenBank/DDBJ databases">
        <title>Plant Genome Project.</title>
        <authorList>
            <person name="Zhang R.-G."/>
        </authorList>
    </citation>
    <scope>NUCLEOTIDE SEQUENCE</scope>
    <source>
        <strain evidence="1">AT1</strain>
    </source>
</reference>
<dbReference type="EMBL" id="CM046394">
    <property type="protein sequence ID" value="KAI8545291.1"/>
    <property type="molecule type" value="Genomic_DNA"/>
</dbReference>
<dbReference type="Proteomes" id="UP001062846">
    <property type="component" value="Chromosome 7"/>
</dbReference>
<name>A0ACC0MWA7_RHOML</name>
<organism evidence="1 2">
    <name type="scientific">Rhododendron molle</name>
    <name type="common">Chinese azalea</name>
    <name type="synonym">Azalea mollis</name>
    <dbReference type="NCBI Taxonomy" id="49168"/>
    <lineage>
        <taxon>Eukaryota</taxon>
        <taxon>Viridiplantae</taxon>
        <taxon>Streptophyta</taxon>
        <taxon>Embryophyta</taxon>
        <taxon>Tracheophyta</taxon>
        <taxon>Spermatophyta</taxon>
        <taxon>Magnoliopsida</taxon>
        <taxon>eudicotyledons</taxon>
        <taxon>Gunneridae</taxon>
        <taxon>Pentapetalae</taxon>
        <taxon>asterids</taxon>
        <taxon>Ericales</taxon>
        <taxon>Ericaceae</taxon>
        <taxon>Ericoideae</taxon>
        <taxon>Rhodoreae</taxon>
        <taxon>Rhododendron</taxon>
    </lineage>
</organism>